<dbReference type="AlphaFoldDB" id="A0A2T4JA87"/>
<name>A0A2T4JA87_FUSBL</name>
<evidence type="ECO:0000256" key="2">
    <source>
        <dbReference type="ARBA" id="ARBA00022692"/>
    </source>
</evidence>
<keyword evidence="9" id="KW-1185">Reference proteome</keyword>
<evidence type="ECO:0000313" key="8">
    <source>
        <dbReference type="EMBL" id="PTE14826.1"/>
    </source>
</evidence>
<comment type="catalytic activity">
    <reaction evidence="7">
        <text>a peptidoglycan chain = a peptidoglycan chain with N-acetyl-1,6-anhydromuramyl-[peptide] at the reducing end + a peptidoglycan chain with N-acetylglucosamine at the non-reducing end.</text>
        <dbReference type="EC" id="4.2.2.29"/>
    </reaction>
</comment>
<dbReference type="GO" id="GO:0008932">
    <property type="term" value="F:lytic endotransglycosylase activity"/>
    <property type="evidence" value="ECO:0007669"/>
    <property type="project" value="UniProtKB-UniRule"/>
</dbReference>
<dbReference type="PANTHER" id="PTHR30518">
    <property type="entry name" value="ENDOLYTIC MUREIN TRANSGLYCOSYLASE"/>
    <property type="match status" value="1"/>
</dbReference>
<dbReference type="RefSeq" id="WP_107673079.1">
    <property type="nucleotide sequence ID" value="NZ_PZKE01000006.1"/>
</dbReference>
<keyword evidence="3 7" id="KW-1133">Transmembrane helix</keyword>
<evidence type="ECO:0000256" key="3">
    <source>
        <dbReference type="ARBA" id="ARBA00022989"/>
    </source>
</evidence>
<dbReference type="CDD" id="cd08010">
    <property type="entry name" value="MltG_like"/>
    <property type="match status" value="1"/>
</dbReference>
<keyword evidence="6 7" id="KW-0961">Cell wall biogenesis/degradation</keyword>
<evidence type="ECO:0000256" key="7">
    <source>
        <dbReference type="HAMAP-Rule" id="MF_02065"/>
    </source>
</evidence>
<dbReference type="PANTHER" id="PTHR30518:SF2">
    <property type="entry name" value="ENDOLYTIC MUREIN TRANSGLYCOSYLASE"/>
    <property type="match status" value="1"/>
</dbReference>
<dbReference type="NCBIfam" id="TIGR00247">
    <property type="entry name" value="endolytic transglycosylase MltG"/>
    <property type="match status" value="1"/>
</dbReference>
<dbReference type="HAMAP" id="MF_02065">
    <property type="entry name" value="MltG"/>
    <property type="match status" value="1"/>
</dbReference>
<accession>A0A2T4JA87</accession>
<keyword evidence="1 7" id="KW-1003">Cell membrane</keyword>
<reference evidence="8 9" key="1">
    <citation type="submission" date="2018-03" db="EMBL/GenBank/DDBJ databases">
        <title>Rhodobacter blasticus.</title>
        <authorList>
            <person name="Meyer T.E."/>
            <person name="Miller S."/>
            <person name="Lodha T."/>
            <person name="Gandham S."/>
            <person name="Chintalapati S."/>
            <person name="Chintalapati V.R."/>
        </authorList>
    </citation>
    <scope>NUCLEOTIDE SEQUENCE [LARGE SCALE GENOMIC DNA]</scope>
    <source>
        <strain evidence="8 9">DSM 2131</strain>
    </source>
</reference>
<dbReference type="Gene3D" id="3.30.1490.480">
    <property type="entry name" value="Endolytic murein transglycosylase"/>
    <property type="match status" value="1"/>
</dbReference>
<comment type="function">
    <text evidence="7">Functions as a peptidoglycan terminase that cleaves nascent peptidoglycan strands endolytically to terminate their elongation.</text>
</comment>
<dbReference type="Proteomes" id="UP000241362">
    <property type="component" value="Unassembled WGS sequence"/>
</dbReference>
<keyword evidence="5 7" id="KW-0456">Lyase</keyword>
<keyword evidence="7" id="KW-0997">Cell inner membrane</keyword>
<evidence type="ECO:0000256" key="6">
    <source>
        <dbReference type="ARBA" id="ARBA00023316"/>
    </source>
</evidence>
<dbReference type="InterPro" id="IPR003770">
    <property type="entry name" value="MLTG-like"/>
</dbReference>
<dbReference type="GO" id="GO:0071555">
    <property type="term" value="P:cell wall organization"/>
    <property type="evidence" value="ECO:0007669"/>
    <property type="project" value="UniProtKB-KW"/>
</dbReference>
<dbReference type="FunFam" id="3.30.160.60:FF:000242">
    <property type="entry name" value="Endolytic murein transglycosylase"/>
    <property type="match status" value="1"/>
</dbReference>
<feature type="site" description="Important for catalytic activity" evidence="7">
    <location>
        <position position="259"/>
    </location>
</feature>
<protein>
    <recommendedName>
        <fullName evidence="7">Endolytic murein transglycosylase</fullName>
        <ecNumber evidence="7">4.2.2.29</ecNumber>
    </recommendedName>
    <alternativeName>
        <fullName evidence="7">Peptidoglycan lytic transglycosylase</fullName>
    </alternativeName>
    <alternativeName>
        <fullName evidence="7">Peptidoglycan polymerization terminase</fullName>
    </alternativeName>
</protein>
<comment type="similarity">
    <text evidence="7">Belongs to the transglycosylase MltG family.</text>
</comment>
<dbReference type="Pfam" id="PF02618">
    <property type="entry name" value="YceG"/>
    <property type="match status" value="2"/>
</dbReference>
<dbReference type="EC" id="4.2.2.29" evidence="7"/>
<evidence type="ECO:0000256" key="1">
    <source>
        <dbReference type="ARBA" id="ARBA00022475"/>
    </source>
</evidence>
<keyword evidence="4 7" id="KW-0472">Membrane</keyword>
<sequence length="393" mass="42352">MWRSIASNALTLFFVLLIAAAALVAWGRNEFVTPGPLADAICVQVERGASLAAVSRNLEERGAVSDARIFRIGAEYAEKSKDLKFGSYLIKPGASMSEVLAAITAGGQSTCGQEINFRIGVTTADVILRELDPATNAFVEVVKFSPGAGEVPAEYAKALESPDMRYRVTLAEGVTSWQVVQELKQADFLTGDIGDVPAEGSLAPDSYDVDKGADRTALIARMTEAQSRLLTQLWPNRSADLPYDTVEEALIMASIVEKETGIAAERRTVASVFINRLEQGMRLQTDPTVIYGVTGGKGALGRGLRQSELRRATPYNTYVIDGLPPTPIANPGRASIEAALNPEKTEYLFFVADGTGGHVFAKTLEEHNRNVEKWRKIEAERAAQGQPESGGSD</sequence>
<proteinExistence type="inferred from homology"/>
<dbReference type="EMBL" id="PZKE01000006">
    <property type="protein sequence ID" value="PTE14826.1"/>
    <property type="molecule type" value="Genomic_DNA"/>
</dbReference>
<evidence type="ECO:0000256" key="5">
    <source>
        <dbReference type="ARBA" id="ARBA00023239"/>
    </source>
</evidence>
<comment type="caution">
    <text evidence="8">The sequence shown here is derived from an EMBL/GenBank/DDBJ whole genome shotgun (WGS) entry which is preliminary data.</text>
</comment>
<organism evidence="8 9">
    <name type="scientific">Fuscovulum blasticum DSM 2131</name>
    <dbReference type="NCBI Taxonomy" id="1188250"/>
    <lineage>
        <taxon>Bacteria</taxon>
        <taxon>Pseudomonadati</taxon>
        <taxon>Pseudomonadota</taxon>
        <taxon>Alphaproteobacteria</taxon>
        <taxon>Rhodobacterales</taxon>
        <taxon>Paracoccaceae</taxon>
        <taxon>Pseudogemmobacter</taxon>
    </lineage>
</organism>
<dbReference type="GO" id="GO:0009252">
    <property type="term" value="P:peptidoglycan biosynthetic process"/>
    <property type="evidence" value="ECO:0007669"/>
    <property type="project" value="UniProtKB-UniRule"/>
</dbReference>
<gene>
    <name evidence="7 8" type="primary">mltG</name>
    <name evidence="8" type="ORF">C5F44_08495</name>
</gene>
<evidence type="ECO:0000313" key="9">
    <source>
        <dbReference type="Proteomes" id="UP000241362"/>
    </source>
</evidence>
<keyword evidence="2 7" id="KW-0812">Transmembrane</keyword>
<dbReference type="Gene3D" id="3.30.160.60">
    <property type="entry name" value="Classic Zinc Finger"/>
    <property type="match status" value="1"/>
</dbReference>
<evidence type="ECO:0000256" key="4">
    <source>
        <dbReference type="ARBA" id="ARBA00023136"/>
    </source>
</evidence>
<dbReference type="GO" id="GO:0005886">
    <property type="term" value="C:plasma membrane"/>
    <property type="evidence" value="ECO:0007669"/>
    <property type="project" value="UniProtKB-UniRule"/>
</dbReference>